<keyword evidence="3 4" id="KW-0378">Hydrolase</keyword>
<feature type="domain" description="Glycosyl hydrolase family 30 beta sandwich" evidence="6">
    <location>
        <begin position="382"/>
        <end position="441"/>
    </location>
</feature>
<evidence type="ECO:0000256" key="1">
    <source>
        <dbReference type="ARBA" id="ARBA00005382"/>
    </source>
</evidence>
<feature type="domain" description="Glycosyl hydrolase family 30 TIM-barrel" evidence="5">
    <location>
        <begin position="47"/>
        <end position="379"/>
    </location>
</feature>
<evidence type="ECO:0000259" key="6">
    <source>
        <dbReference type="Pfam" id="PF17189"/>
    </source>
</evidence>
<dbReference type="Gene3D" id="3.20.20.80">
    <property type="entry name" value="Glycosidases"/>
    <property type="match status" value="1"/>
</dbReference>
<dbReference type="PRINTS" id="PR00843">
    <property type="entry name" value="GLHYDRLASE30"/>
</dbReference>
<dbReference type="InterPro" id="IPR033452">
    <property type="entry name" value="GH30_C"/>
</dbReference>
<dbReference type="InterPro" id="IPR033453">
    <property type="entry name" value="Glyco_hydro_30_TIM-barrel"/>
</dbReference>
<dbReference type="SUPFAM" id="SSF51445">
    <property type="entry name" value="(Trans)glycosidases"/>
    <property type="match status" value="1"/>
</dbReference>
<organism evidence="7 8">
    <name type="scientific">Fictibacillus norfolkensis</name>
    <dbReference type="NCBI Taxonomy" id="2762233"/>
    <lineage>
        <taxon>Bacteria</taxon>
        <taxon>Bacillati</taxon>
        <taxon>Bacillota</taxon>
        <taxon>Bacilli</taxon>
        <taxon>Bacillales</taxon>
        <taxon>Fictibacillaceae</taxon>
        <taxon>Fictibacillus</taxon>
    </lineage>
</organism>
<sequence>MQIKWITTTYQGDTKKTVEDSREFSKDTGVEMKVVNLYPEMEYQTFDGFGGAITEASGHTFSLMSDENKKKVLDAYFSAEGNRYNLVRTHIDSCDFSVGQYEAMSDPTDTEFKSFSLERDEQYIIPMLEGAEKTAGKSLSVMLSPWSPPSFMKTNEQRVQGGSLKPEYREFWGKYIAHYIKEYRKKGFSVDMLTIQNEPNARQTWDSCLYTAQQEKEFLRDFLYPALKENDLLDVDVLVWDHNKERMYERACDIIDEETNKMVQGVAFHWYTGEHFDAIKLVREKFPDKKLIFTEGCVEYSRFSEAGQLQNAQMYAYDIIGNINAGMNAFIDWNILLNKEGGPNHVNNFCDAPIMCDTENDIVQEKLSYTYIGHFSRYIEPGAKRIASTKYTDKLDVVSLKNSDDSLVVVLLNRSAEDVPVSLRLGGKVSDFEVPAGSIVTGVIS</sequence>
<evidence type="ECO:0000256" key="3">
    <source>
        <dbReference type="ARBA" id="ARBA00022801"/>
    </source>
</evidence>
<evidence type="ECO:0000256" key="4">
    <source>
        <dbReference type="RuleBase" id="RU361188"/>
    </source>
</evidence>
<comment type="similarity">
    <text evidence="1 4">Belongs to the glycosyl hydrolase 30 family.</text>
</comment>
<dbReference type="InterPro" id="IPR001139">
    <property type="entry name" value="Glyco_hydro_30"/>
</dbReference>
<keyword evidence="8" id="KW-1185">Reference proteome</keyword>
<dbReference type="InterPro" id="IPR017853">
    <property type="entry name" value="GH"/>
</dbReference>
<evidence type="ECO:0000256" key="2">
    <source>
        <dbReference type="ARBA" id="ARBA00022729"/>
    </source>
</evidence>
<dbReference type="InterPro" id="IPR013780">
    <property type="entry name" value="Glyco_hydro_b"/>
</dbReference>
<accession>A0ABR8SMY9</accession>
<dbReference type="Proteomes" id="UP000603641">
    <property type="component" value="Unassembled WGS sequence"/>
</dbReference>
<dbReference type="Gene3D" id="2.60.40.1180">
    <property type="entry name" value="Golgi alpha-mannosidase II"/>
    <property type="match status" value="1"/>
</dbReference>
<dbReference type="PANTHER" id="PTHR11069:SF23">
    <property type="entry name" value="LYSOSOMAL ACID GLUCOSYLCERAMIDASE"/>
    <property type="match status" value="1"/>
</dbReference>
<gene>
    <name evidence="7" type="ORF">H9648_12505</name>
</gene>
<evidence type="ECO:0000313" key="8">
    <source>
        <dbReference type="Proteomes" id="UP000603641"/>
    </source>
</evidence>
<reference evidence="7 8" key="1">
    <citation type="submission" date="2020-08" db="EMBL/GenBank/DDBJ databases">
        <title>A Genomic Blueprint of the Chicken Gut Microbiome.</title>
        <authorList>
            <person name="Gilroy R."/>
            <person name="Ravi A."/>
            <person name="Getino M."/>
            <person name="Pursley I."/>
            <person name="Horton D.L."/>
            <person name="Alikhan N.-F."/>
            <person name="Baker D."/>
            <person name="Gharbi K."/>
            <person name="Hall N."/>
            <person name="Watson M."/>
            <person name="Adriaenssens E.M."/>
            <person name="Foster-Nyarko E."/>
            <person name="Jarju S."/>
            <person name="Secka A."/>
            <person name="Antonio M."/>
            <person name="Oren A."/>
            <person name="Chaudhuri R."/>
            <person name="La Ragione R.M."/>
            <person name="Hildebrand F."/>
            <person name="Pallen M.J."/>
        </authorList>
    </citation>
    <scope>NUCLEOTIDE SEQUENCE [LARGE SCALE GENOMIC DNA]</scope>
    <source>
        <strain evidence="7 8">Sa2CUA10</strain>
    </source>
</reference>
<evidence type="ECO:0000259" key="5">
    <source>
        <dbReference type="Pfam" id="PF02055"/>
    </source>
</evidence>
<dbReference type="RefSeq" id="WP_191754155.1">
    <property type="nucleotide sequence ID" value="NZ_JACSQM010000005.1"/>
</dbReference>
<protein>
    <submittedName>
        <fullName evidence="7">Glucosylceramidase</fullName>
    </submittedName>
</protein>
<proteinExistence type="inferred from homology"/>
<keyword evidence="4" id="KW-0326">Glycosidase</keyword>
<keyword evidence="2" id="KW-0732">Signal</keyword>
<dbReference type="Pfam" id="PF02055">
    <property type="entry name" value="Glyco_hydro_30"/>
    <property type="match status" value="1"/>
</dbReference>
<dbReference type="Pfam" id="PF17189">
    <property type="entry name" value="Glyco_hydro_30C"/>
    <property type="match status" value="1"/>
</dbReference>
<comment type="caution">
    <text evidence="7">The sequence shown here is derived from an EMBL/GenBank/DDBJ whole genome shotgun (WGS) entry which is preliminary data.</text>
</comment>
<dbReference type="EMBL" id="JACSQM010000005">
    <property type="protein sequence ID" value="MBD7964876.1"/>
    <property type="molecule type" value="Genomic_DNA"/>
</dbReference>
<evidence type="ECO:0000313" key="7">
    <source>
        <dbReference type="EMBL" id="MBD7964876.1"/>
    </source>
</evidence>
<dbReference type="PANTHER" id="PTHR11069">
    <property type="entry name" value="GLUCOSYLCERAMIDASE"/>
    <property type="match status" value="1"/>
</dbReference>
<name>A0ABR8SMY9_9BACL</name>